<evidence type="ECO:0000259" key="12">
    <source>
        <dbReference type="PROSITE" id="PS50885"/>
    </source>
</evidence>
<accession>B4SJZ2</accession>
<dbReference type="InterPro" id="IPR003661">
    <property type="entry name" value="HisK_dim/P_dom"/>
</dbReference>
<keyword evidence="4" id="KW-0597">Phosphoprotein</keyword>
<comment type="catalytic activity">
    <reaction evidence="1">
        <text>ATP + protein L-histidine = ADP + protein N-phospho-L-histidine.</text>
        <dbReference type="EC" id="2.7.13.3"/>
    </reaction>
</comment>
<evidence type="ECO:0000256" key="10">
    <source>
        <dbReference type="SAM" id="Phobius"/>
    </source>
</evidence>
<proteinExistence type="predicted"/>
<dbReference type="OrthoDB" id="9121563at2"/>
<dbReference type="InterPro" id="IPR003660">
    <property type="entry name" value="HAMP_dom"/>
</dbReference>
<evidence type="ECO:0000256" key="6">
    <source>
        <dbReference type="ARBA" id="ARBA00022692"/>
    </source>
</evidence>
<dbReference type="EC" id="2.7.13.3" evidence="3"/>
<dbReference type="CDD" id="cd00082">
    <property type="entry name" value="HisKA"/>
    <property type="match status" value="1"/>
</dbReference>
<dbReference type="InterPro" id="IPR036097">
    <property type="entry name" value="HisK_dim/P_sf"/>
</dbReference>
<evidence type="ECO:0000259" key="11">
    <source>
        <dbReference type="PROSITE" id="PS50109"/>
    </source>
</evidence>
<evidence type="ECO:0000256" key="2">
    <source>
        <dbReference type="ARBA" id="ARBA00004370"/>
    </source>
</evidence>
<keyword evidence="6 10" id="KW-0812">Transmembrane</keyword>
<evidence type="ECO:0000256" key="9">
    <source>
        <dbReference type="ARBA" id="ARBA00023012"/>
    </source>
</evidence>
<keyword evidence="9" id="KW-0902">Two-component regulatory system</keyword>
<reference evidence="13 14" key="1">
    <citation type="submission" date="2008-06" db="EMBL/GenBank/DDBJ databases">
        <title>Complete sequence of Stenotrophomonas maltophilia R551-3.</title>
        <authorList>
            <consortium name="US DOE Joint Genome Institute"/>
            <person name="Lucas S."/>
            <person name="Copeland A."/>
            <person name="Lapidus A."/>
            <person name="Glavina del Rio T."/>
            <person name="Dalin E."/>
            <person name="Tice H."/>
            <person name="Pitluck S."/>
            <person name="Chain P."/>
            <person name="Malfatti S."/>
            <person name="Shin M."/>
            <person name="Vergez L."/>
            <person name="Lang D."/>
            <person name="Schmutz J."/>
            <person name="Larimer F."/>
            <person name="Land M."/>
            <person name="Hauser L."/>
            <person name="Kyrpides N."/>
            <person name="Mikhailova N."/>
            <person name="Taghavi S."/>
            <person name="Monchy S."/>
            <person name="Newman L."/>
            <person name="Vangronsveld J."/>
            <person name="van der Lelie D."/>
            <person name="Richardson P."/>
        </authorList>
    </citation>
    <scope>NUCLEOTIDE SEQUENCE [LARGE SCALE GENOMIC DNA]</scope>
    <source>
        <strain evidence="13 14">R551-3</strain>
    </source>
</reference>
<evidence type="ECO:0000256" key="5">
    <source>
        <dbReference type="ARBA" id="ARBA00022679"/>
    </source>
</evidence>
<keyword evidence="8 10" id="KW-1133">Transmembrane helix</keyword>
<dbReference type="Pfam" id="PF00512">
    <property type="entry name" value="HisKA"/>
    <property type="match status" value="1"/>
</dbReference>
<dbReference type="Gene3D" id="6.10.340.10">
    <property type="match status" value="1"/>
</dbReference>
<dbReference type="Gene3D" id="3.30.565.10">
    <property type="entry name" value="Histidine kinase-like ATPase, C-terminal domain"/>
    <property type="match status" value="1"/>
</dbReference>
<dbReference type="AlphaFoldDB" id="B4SJZ2"/>
<evidence type="ECO:0000256" key="4">
    <source>
        <dbReference type="ARBA" id="ARBA00022553"/>
    </source>
</evidence>
<keyword evidence="7 13" id="KW-0418">Kinase</keyword>
<keyword evidence="10" id="KW-0472">Membrane</keyword>
<dbReference type="STRING" id="391008.Smal_0619"/>
<organism evidence="13 14">
    <name type="scientific">Stenotrophomonas maltophilia (strain R551-3)</name>
    <dbReference type="NCBI Taxonomy" id="391008"/>
    <lineage>
        <taxon>Bacteria</taxon>
        <taxon>Pseudomonadati</taxon>
        <taxon>Pseudomonadota</taxon>
        <taxon>Gammaproteobacteria</taxon>
        <taxon>Lysobacterales</taxon>
        <taxon>Lysobacteraceae</taxon>
        <taxon>Stenotrophomonas</taxon>
        <taxon>Stenotrophomonas maltophilia group</taxon>
    </lineage>
</organism>
<dbReference type="Proteomes" id="UP000001867">
    <property type="component" value="Chromosome"/>
</dbReference>
<dbReference type="InterPro" id="IPR050428">
    <property type="entry name" value="TCS_sensor_his_kinase"/>
</dbReference>
<dbReference type="RefSeq" id="WP_012510060.1">
    <property type="nucleotide sequence ID" value="NC_011071.1"/>
</dbReference>
<dbReference type="Pfam" id="PF02518">
    <property type="entry name" value="HATPase_c"/>
    <property type="match status" value="1"/>
</dbReference>
<keyword evidence="5" id="KW-0808">Transferase</keyword>
<feature type="domain" description="HAMP" evidence="12">
    <location>
        <begin position="164"/>
        <end position="218"/>
    </location>
</feature>
<name>B4SJZ2_STRM5</name>
<evidence type="ECO:0000313" key="13">
    <source>
        <dbReference type="EMBL" id="ACF50324.1"/>
    </source>
</evidence>
<evidence type="ECO:0000256" key="8">
    <source>
        <dbReference type="ARBA" id="ARBA00022989"/>
    </source>
</evidence>
<feature type="domain" description="Histidine kinase" evidence="11">
    <location>
        <begin position="226"/>
        <end position="419"/>
    </location>
</feature>
<evidence type="ECO:0000256" key="3">
    <source>
        <dbReference type="ARBA" id="ARBA00012438"/>
    </source>
</evidence>
<dbReference type="InterPro" id="IPR003594">
    <property type="entry name" value="HATPase_dom"/>
</dbReference>
<dbReference type="PANTHER" id="PTHR45436:SF16">
    <property type="entry name" value="HISTIDINE KINASE"/>
    <property type="match status" value="1"/>
</dbReference>
<dbReference type="GO" id="GO:0005886">
    <property type="term" value="C:plasma membrane"/>
    <property type="evidence" value="ECO:0007669"/>
    <property type="project" value="TreeGrafter"/>
</dbReference>
<protein>
    <recommendedName>
        <fullName evidence="3">histidine kinase</fullName>
        <ecNumber evidence="3">2.7.13.3</ecNumber>
    </recommendedName>
</protein>
<dbReference type="GO" id="GO:0000155">
    <property type="term" value="F:phosphorelay sensor kinase activity"/>
    <property type="evidence" value="ECO:0007669"/>
    <property type="project" value="InterPro"/>
</dbReference>
<dbReference type="EMBL" id="CP001111">
    <property type="protein sequence ID" value="ACF50324.1"/>
    <property type="molecule type" value="Genomic_DNA"/>
</dbReference>
<feature type="transmembrane region" description="Helical" evidence="10">
    <location>
        <begin position="12"/>
        <end position="39"/>
    </location>
</feature>
<dbReference type="InterPro" id="IPR036890">
    <property type="entry name" value="HATPase_C_sf"/>
</dbReference>
<dbReference type="KEGG" id="smt:Smal_0619"/>
<dbReference type="PROSITE" id="PS50109">
    <property type="entry name" value="HIS_KIN"/>
    <property type="match status" value="1"/>
</dbReference>
<dbReference type="SUPFAM" id="SSF55874">
    <property type="entry name" value="ATPase domain of HSP90 chaperone/DNA topoisomerase II/histidine kinase"/>
    <property type="match status" value="1"/>
</dbReference>
<evidence type="ECO:0000256" key="7">
    <source>
        <dbReference type="ARBA" id="ARBA00022777"/>
    </source>
</evidence>
<dbReference type="PROSITE" id="PS50885">
    <property type="entry name" value="HAMP"/>
    <property type="match status" value="1"/>
</dbReference>
<dbReference type="SUPFAM" id="SSF47384">
    <property type="entry name" value="Homodimeric domain of signal transducing histidine kinase"/>
    <property type="match status" value="1"/>
</dbReference>
<dbReference type="eggNOG" id="COG0642">
    <property type="taxonomic scope" value="Bacteria"/>
</dbReference>
<evidence type="ECO:0000313" key="14">
    <source>
        <dbReference type="Proteomes" id="UP000001867"/>
    </source>
</evidence>
<gene>
    <name evidence="13" type="ordered locus">Smal_0619</name>
</gene>
<dbReference type="InterPro" id="IPR005467">
    <property type="entry name" value="His_kinase_dom"/>
</dbReference>
<feature type="transmembrane region" description="Helical" evidence="10">
    <location>
        <begin position="140"/>
        <end position="163"/>
    </location>
</feature>
<sequence length="430" mass="46917" precursor="true">MRPRPVHRLRRRLVVAFTVFALLIASVFGVYSLVFMYAVEDSIFNAQLDREAQAQRAYHARTGHWGLPADAAVQLHDSPATFPADLRTVFAEEPWRSEFGGEQGRHYHVKRLQASPSMPPAWLVYEVSEQLVVRPVRDRVVLLLGGTALGMILVAILLGLWLARRATRPLYALVHEVEALQPPSGQRTHLADRFGDDEIGVLARALDGLSERVAAFIEREHAFTRDASHELRTPLSVISSAAGQLLGEAGLSARGQQHLQHIRLSALQLQQAMTALLALAREEPADACCGPVRLVPLLERVIVEQSPLLASRPVDVQLSVPRGAALRAPEAALQVVLANLIGNAFAHTPQGTVSITFETGVLQVYNTASSTPSLGSWPTPRPFQKRADSSGSGLGLEIMRRLCDHHGLHLDIQANDGGVHAQLRGQQCGP</sequence>
<dbReference type="SMART" id="SM00387">
    <property type="entry name" value="HATPase_c"/>
    <property type="match status" value="1"/>
</dbReference>
<comment type="subcellular location">
    <subcellularLocation>
        <location evidence="2">Membrane</location>
    </subcellularLocation>
</comment>
<dbReference type="SMART" id="SM00388">
    <property type="entry name" value="HisKA"/>
    <property type="match status" value="1"/>
</dbReference>
<dbReference type="PANTHER" id="PTHR45436">
    <property type="entry name" value="SENSOR HISTIDINE KINASE YKOH"/>
    <property type="match status" value="1"/>
</dbReference>
<dbReference type="HOGENOM" id="CLU_000445_89_37_6"/>
<dbReference type="Gene3D" id="1.10.287.130">
    <property type="match status" value="1"/>
</dbReference>
<evidence type="ECO:0000256" key="1">
    <source>
        <dbReference type="ARBA" id="ARBA00000085"/>
    </source>
</evidence>